<proteinExistence type="predicted"/>
<name>A0A6M3KA15_9ZZZZ</name>
<evidence type="ECO:0000313" key="1">
    <source>
        <dbReference type="EMBL" id="QJA78712.1"/>
    </source>
</evidence>
<dbReference type="AlphaFoldDB" id="A0A6M3KA15"/>
<organism evidence="1">
    <name type="scientific">viral metagenome</name>
    <dbReference type="NCBI Taxonomy" id="1070528"/>
    <lineage>
        <taxon>unclassified sequences</taxon>
        <taxon>metagenomes</taxon>
        <taxon>organismal metagenomes</taxon>
    </lineage>
</organism>
<reference evidence="1" key="1">
    <citation type="submission" date="2020-03" db="EMBL/GenBank/DDBJ databases">
        <title>The deep terrestrial virosphere.</title>
        <authorList>
            <person name="Holmfeldt K."/>
            <person name="Nilsson E."/>
            <person name="Simone D."/>
            <person name="Lopez-Fernandez M."/>
            <person name="Wu X."/>
            <person name="de Brujin I."/>
            <person name="Lundin D."/>
            <person name="Andersson A."/>
            <person name="Bertilsson S."/>
            <person name="Dopson M."/>
        </authorList>
    </citation>
    <scope>NUCLEOTIDE SEQUENCE</scope>
    <source>
        <strain evidence="1">MM415A01024</strain>
    </source>
</reference>
<dbReference type="EMBL" id="MT142350">
    <property type="protein sequence ID" value="QJA78712.1"/>
    <property type="molecule type" value="Genomic_DNA"/>
</dbReference>
<accession>A0A6M3KA15</accession>
<sequence length="562" mass="59079">MPSQSGDYYVNIIAQTKEAITGIKNLALGVGAAIAAFKALERGIKIAIDAAKLSAEFNQINKAFGNMATRAGSDADKVLASLKKMSSGTINSLDLVRSASKAALFGLPLQDLDKLMAIARASATATGQSIGKMFDDIVTGIARGSPMILDNLGLTLKIGEATDAYAKSIGKTSEELTAEERKMATLNATLEAGTKIMDNLGDAATEVTDLQKWDQMTAAVTDLKIELGLVLTDIMRPLIEATTTLFTRIVSGLKHIREYTAAVETPAAKRTFAQDLLIQSTLMPWQTITGEGTGKDLKFQLPGEEPLTIPEALGADELPATINKINDMTDAVRSLREEVGALMMGAGPGLMKAPKVDLGIWTGLPGQSLASRLPSRFAAKEESAYSQFYGGGQGEKFADYARESMKGMADVIGGADKAMTPLVDKTMMMGNMWAQMAGTAVGFVKTLFEGGEAGEAMMQMIQKVVVSIAAAMAAVATAEAMINPLRAKDAVAWTILGASVAAMAQGGIVTRPTMALIGERGPEAVVPLNRAGGMGTTININAGSVIAERSLRNMVLGMSRGR</sequence>
<gene>
    <name evidence="1" type="ORF">MM415A01024_0006</name>
</gene>
<protein>
    <submittedName>
        <fullName evidence="1">Putative tail protein</fullName>
    </submittedName>
</protein>